<dbReference type="Proteomes" id="UP000828941">
    <property type="component" value="Chromosome 4"/>
</dbReference>
<reference evidence="1 2" key="1">
    <citation type="journal article" date="2022" name="DNA Res.">
        <title>Chromosomal-level genome assembly of the orchid tree Bauhinia variegata (Leguminosae; Cercidoideae) supports the allotetraploid origin hypothesis of Bauhinia.</title>
        <authorList>
            <person name="Zhong Y."/>
            <person name="Chen Y."/>
            <person name="Zheng D."/>
            <person name="Pang J."/>
            <person name="Liu Y."/>
            <person name="Luo S."/>
            <person name="Meng S."/>
            <person name="Qian L."/>
            <person name="Wei D."/>
            <person name="Dai S."/>
            <person name="Zhou R."/>
        </authorList>
    </citation>
    <scope>NUCLEOTIDE SEQUENCE [LARGE SCALE GENOMIC DNA]</scope>
    <source>
        <strain evidence="1">BV-YZ2020</strain>
    </source>
</reference>
<name>A0ACB9PJ79_BAUVA</name>
<keyword evidence="2" id="KW-1185">Reference proteome</keyword>
<dbReference type="EMBL" id="CM039429">
    <property type="protein sequence ID" value="KAI4348034.1"/>
    <property type="molecule type" value="Genomic_DNA"/>
</dbReference>
<sequence length="336" mass="36919">MATKTQALIFLFSLFTISCSFTKPCHADCVSKEGIAVFWGQRSESEELTLREACATGNYKIILLDYLIVYEDGSDPALNLASHCGWAEKPCTILESQIKYCQSLGIKVIISIGEDRSSPATRTRTPLRSEEDAKKLAAYLWNNYLSGQSGPLGAVALDGVNIFEVSQGKILHWDEILEAINDYSTTGRKIYLGVSPQCVDVNLGAAIRTNLVDYAFVEFYYDPGCSYDSTNKDPKNLLESWNKWISKEGLTDKQVFLGIPASKEVTGGSGFIEPEALTKDVLPVVKQASNYGGVLLFDRAADISSGYSDATKNYVPTDCTCVCDDSFPFYNQALVL</sequence>
<gene>
    <name evidence="1" type="ORF">L6164_008796</name>
</gene>
<organism evidence="1 2">
    <name type="scientific">Bauhinia variegata</name>
    <name type="common">Purple orchid tree</name>
    <name type="synonym">Phanera variegata</name>
    <dbReference type="NCBI Taxonomy" id="167791"/>
    <lineage>
        <taxon>Eukaryota</taxon>
        <taxon>Viridiplantae</taxon>
        <taxon>Streptophyta</taxon>
        <taxon>Embryophyta</taxon>
        <taxon>Tracheophyta</taxon>
        <taxon>Spermatophyta</taxon>
        <taxon>Magnoliopsida</taxon>
        <taxon>eudicotyledons</taxon>
        <taxon>Gunneridae</taxon>
        <taxon>Pentapetalae</taxon>
        <taxon>rosids</taxon>
        <taxon>fabids</taxon>
        <taxon>Fabales</taxon>
        <taxon>Fabaceae</taxon>
        <taxon>Cercidoideae</taxon>
        <taxon>Cercideae</taxon>
        <taxon>Bauhiniinae</taxon>
        <taxon>Bauhinia</taxon>
    </lineage>
</organism>
<evidence type="ECO:0000313" key="2">
    <source>
        <dbReference type="Proteomes" id="UP000828941"/>
    </source>
</evidence>
<protein>
    <submittedName>
        <fullName evidence="1">Uncharacterized protein</fullName>
    </submittedName>
</protein>
<accession>A0ACB9PJ79</accession>
<evidence type="ECO:0000313" key="1">
    <source>
        <dbReference type="EMBL" id="KAI4348034.1"/>
    </source>
</evidence>
<comment type="caution">
    <text evidence="1">The sequence shown here is derived from an EMBL/GenBank/DDBJ whole genome shotgun (WGS) entry which is preliminary data.</text>
</comment>
<proteinExistence type="predicted"/>